<reference evidence="2" key="2">
    <citation type="journal article" date="2015" name="Data Brief">
        <title>Shoot transcriptome of the giant reed, Arundo donax.</title>
        <authorList>
            <person name="Barrero R.A."/>
            <person name="Guerrero F.D."/>
            <person name="Moolhuijzen P."/>
            <person name="Goolsby J.A."/>
            <person name="Tidwell J."/>
            <person name="Bellgard S.E."/>
            <person name="Bellgard M.I."/>
        </authorList>
    </citation>
    <scope>NUCLEOTIDE SEQUENCE</scope>
    <source>
        <tissue evidence="2">Shoot tissue taken approximately 20 cm above the soil surface</tissue>
    </source>
</reference>
<reference evidence="2" key="1">
    <citation type="submission" date="2014-09" db="EMBL/GenBank/DDBJ databases">
        <authorList>
            <person name="Magalhaes I.L.F."/>
            <person name="Oliveira U."/>
            <person name="Santos F.R."/>
            <person name="Vidigal T.H.D.A."/>
            <person name="Brescovit A.D."/>
            <person name="Santos A.J."/>
        </authorList>
    </citation>
    <scope>NUCLEOTIDE SEQUENCE</scope>
    <source>
        <tissue evidence="2">Shoot tissue taken approximately 20 cm above the soil surface</tissue>
    </source>
</reference>
<evidence type="ECO:0000256" key="1">
    <source>
        <dbReference type="SAM" id="Phobius"/>
    </source>
</evidence>
<evidence type="ECO:0000313" key="2">
    <source>
        <dbReference type="EMBL" id="JAD75245.1"/>
    </source>
</evidence>
<keyword evidence="1" id="KW-0812">Transmembrane</keyword>
<dbReference type="EMBL" id="GBRH01222650">
    <property type="protein sequence ID" value="JAD75245.1"/>
    <property type="molecule type" value="Transcribed_RNA"/>
</dbReference>
<sequence length="116" mass="13173">MRERPKHSYLYKAVAMYIWSFRSFVSGILLSPAIYKSHELDRLAAGVAGAGVCFVELVLFSPQCHNILSQKQNFSKQVFSLGSVMFRRQCPSVKLAFSACRRSHSNPAFSLDLRRQ</sequence>
<dbReference type="AlphaFoldDB" id="A0A0A9CPC6"/>
<proteinExistence type="predicted"/>
<feature type="transmembrane region" description="Helical" evidence="1">
    <location>
        <begin position="43"/>
        <end position="61"/>
    </location>
</feature>
<accession>A0A0A9CPC6</accession>
<protein>
    <submittedName>
        <fullName evidence="2">Uncharacterized protein</fullName>
    </submittedName>
</protein>
<keyword evidence="1" id="KW-0472">Membrane</keyword>
<name>A0A0A9CPC6_ARUDO</name>
<organism evidence="2">
    <name type="scientific">Arundo donax</name>
    <name type="common">Giant reed</name>
    <name type="synonym">Donax arundinaceus</name>
    <dbReference type="NCBI Taxonomy" id="35708"/>
    <lineage>
        <taxon>Eukaryota</taxon>
        <taxon>Viridiplantae</taxon>
        <taxon>Streptophyta</taxon>
        <taxon>Embryophyta</taxon>
        <taxon>Tracheophyta</taxon>
        <taxon>Spermatophyta</taxon>
        <taxon>Magnoliopsida</taxon>
        <taxon>Liliopsida</taxon>
        <taxon>Poales</taxon>
        <taxon>Poaceae</taxon>
        <taxon>PACMAD clade</taxon>
        <taxon>Arundinoideae</taxon>
        <taxon>Arundineae</taxon>
        <taxon>Arundo</taxon>
    </lineage>
</organism>
<feature type="transmembrane region" description="Helical" evidence="1">
    <location>
        <begin position="9"/>
        <end position="31"/>
    </location>
</feature>
<keyword evidence="1" id="KW-1133">Transmembrane helix</keyword>